<evidence type="ECO:0000313" key="3">
    <source>
        <dbReference type="Proteomes" id="UP000198967"/>
    </source>
</evidence>
<dbReference type="PANTHER" id="PTHR33570">
    <property type="entry name" value="4-CARBOXYMUCONOLACTONE DECARBOXYLASE FAMILY PROTEIN"/>
    <property type="match status" value="1"/>
</dbReference>
<dbReference type="InterPro" id="IPR003779">
    <property type="entry name" value="CMD-like"/>
</dbReference>
<proteinExistence type="predicted"/>
<evidence type="ECO:0000259" key="1">
    <source>
        <dbReference type="Pfam" id="PF02627"/>
    </source>
</evidence>
<keyword evidence="3" id="KW-1185">Reference proteome</keyword>
<feature type="domain" description="Carboxymuconolactone decarboxylase-like" evidence="1">
    <location>
        <begin position="34"/>
        <end position="104"/>
    </location>
</feature>
<accession>A0A1G7TQH6</accession>
<dbReference type="STRING" id="366584.SAMN05216377_111103"/>
<name>A0A1G7TQH6_PSEOR</name>
<dbReference type="SUPFAM" id="SSF69118">
    <property type="entry name" value="AhpD-like"/>
    <property type="match status" value="1"/>
</dbReference>
<dbReference type="AlphaFoldDB" id="A0A1G7TQH6"/>
<organism evidence="2 3">
    <name type="scientific">Pseudonocardia oroxyli</name>
    <dbReference type="NCBI Taxonomy" id="366584"/>
    <lineage>
        <taxon>Bacteria</taxon>
        <taxon>Bacillati</taxon>
        <taxon>Actinomycetota</taxon>
        <taxon>Actinomycetes</taxon>
        <taxon>Pseudonocardiales</taxon>
        <taxon>Pseudonocardiaceae</taxon>
        <taxon>Pseudonocardia</taxon>
    </lineage>
</organism>
<dbReference type="InterPro" id="IPR029032">
    <property type="entry name" value="AhpD-like"/>
</dbReference>
<dbReference type="EMBL" id="FNBE01000011">
    <property type="protein sequence ID" value="SDG37481.1"/>
    <property type="molecule type" value="Genomic_DNA"/>
</dbReference>
<evidence type="ECO:0000313" key="2">
    <source>
        <dbReference type="EMBL" id="SDG37481.1"/>
    </source>
</evidence>
<dbReference type="GO" id="GO:0051920">
    <property type="term" value="F:peroxiredoxin activity"/>
    <property type="evidence" value="ECO:0007669"/>
    <property type="project" value="InterPro"/>
</dbReference>
<sequence>MHSPEDVERGRARFVEIMSYDAPTSEVPFVRDGVVAAVFGDLWTRGGLSDRDRRLISISCVAQASIPAAIEDHLRAALVSGDLTVAELQEFVLHFAYYAGWPRASMVHRTLSALTAEFETVADAPA</sequence>
<dbReference type="Gene3D" id="1.20.1290.10">
    <property type="entry name" value="AhpD-like"/>
    <property type="match status" value="1"/>
</dbReference>
<protein>
    <submittedName>
        <fullName evidence="2">4-carboxymuconolactone decarboxylase</fullName>
    </submittedName>
</protein>
<dbReference type="InterPro" id="IPR052512">
    <property type="entry name" value="4CMD/NDH-1_regulator"/>
</dbReference>
<dbReference type="PANTHER" id="PTHR33570:SF2">
    <property type="entry name" value="CARBOXYMUCONOLACTONE DECARBOXYLASE-LIKE DOMAIN-CONTAINING PROTEIN"/>
    <property type="match status" value="1"/>
</dbReference>
<dbReference type="Pfam" id="PF02627">
    <property type="entry name" value="CMD"/>
    <property type="match status" value="1"/>
</dbReference>
<reference evidence="2 3" key="1">
    <citation type="submission" date="2016-10" db="EMBL/GenBank/DDBJ databases">
        <authorList>
            <person name="de Groot N.N."/>
        </authorList>
    </citation>
    <scope>NUCLEOTIDE SEQUENCE [LARGE SCALE GENOMIC DNA]</scope>
    <source>
        <strain evidence="2 3">CGMCC 4.3143</strain>
    </source>
</reference>
<dbReference type="Proteomes" id="UP000198967">
    <property type="component" value="Unassembled WGS sequence"/>
</dbReference>
<gene>
    <name evidence="2" type="ORF">SAMN05216377_111103</name>
</gene>